<reference evidence="1 2" key="1">
    <citation type="submission" date="2016-11" db="EMBL/GenBank/DDBJ databases">
        <authorList>
            <person name="Jaros S."/>
            <person name="Januszkiewicz K."/>
            <person name="Wedrychowicz H."/>
        </authorList>
    </citation>
    <scope>NUCLEOTIDE SEQUENCE [LARGE SCALE GENOMIC DNA]</scope>
    <source>
        <strain evidence="1 2">DSM 15480</strain>
    </source>
</reference>
<evidence type="ECO:0000313" key="2">
    <source>
        <dbReference type="Proteomes" id="UP000184301"/>
    </source>
</evidence>
<dbReference type="RefSeq" id="WP_073113175.1">
    <property type="nucleotide sequence ID" value="NZ_FQZY01000101.1"/>
</dbReference>
<keyword evidence="2" id="KW-1185">Reference proteome</keyword>
<proteinExistence type="predicted"/>
<protein>
    <submittedName>
        <fullName evidence="1">Uncharacterized protein</fullName>
    </submittedName>
</protein>
<gene>
    <name evidence="1" type="ORF">SAMN02745243_03920</name>
</gene>
<sequence>MKKTFEFTSNEGQYILRNTNPNEKREAFIIDKKEMQFDTNQFYQYVFSDVKTKMEVEILDKTDENDSAAKRFFGVISEITSGVINRMNEKCFSASKL</sequence>
<dbReference type="STRING" id="1121950.SAMN02745243_03920"/>
<organism evidence="1 2">
    <name type="scientific">Hespellia stercorisuis DSM 15480</name>
    <dbReference type="NCBI Taxonomy" id="1121950"/>
    <lineage>
        <taxon>Bacteria</taxon>
        <taxon>Bacillati</taxon>
        <taxon>Bacillota</taxon>
        <taxon>Clostridia</taxon>
        <taxon>Lachnospirales</taxon>
        <taxon>Lachnospiraceae</taxon>
        <taxon>Hespellia</taxon>
    </lineage>
</organism>
<name>A0A1M6W395_9FIRM</name>
<dbReference type="OrthoDB" id="9854516at2"/>
<dbReference type="AlphaFoldDB" id="A0A1M6W395"/>
<dbReference type="Proteomes" id="UP000184301">
    <property type="component" value="Unassembled WGS sequence"/>
</dbReference>
<evidence type="ECO:0000313" key="1">
    <source>
        <dbReference type="EMBL" id="SHK87985.1"/>
    </source>
</evidence>
<accession>A0A1M6W395</accession>
<dbReference type="EMBL" id="FQZY01000101">
    <property type="protein sequence ID" value="SHK87985.1"/>
    <property type="molecule type" value="Genomic_DNA"/>
</dbReference>